<evidence type="ECO:0000259" key="1">
    <source>
        <dbReference type="PROSITE" id="PS51787"/>
    </source>
</evidence>
<dbReference type="RefSeq" id="WP_271427771.1">
    <property type="nucleotide sequence ID" value="NZ_JAQIPB010000003.1"/>
</dbReference>
<dbReference type="Pfam" id="PF02190">
    <property type="entry name" value="LON_substr_bdg"/>
    <property type="match status" value="1"/>
</dbReference>
<proteinExistence type="predicted"/>
<feature type="domain" description="Lon N-terminal" evidence="1">
    <location>
        <begin position="7"/>
        <end position="215"/>
    </location>
</feature>
<dbReference type="SMART" id="SM00464">
    <property type="entry name" value="LON"/>
    <property type="match status" value="1"/>
</dbReference>
<dbReference type="AlphaFoldDB" id="A0AAE3SYW1"/>
<dbReference type="Gene3D" id="2.30.130.40">
    <property type="entry name" value="LON domain-like"/>
    <property type="match status" value="1"/>
</dbReference>
<evidence type="ECO:0000313" key="2">
    <source>
        <dbReference type="EMBL" id="MDA7416522.1"/>
    </source>
</evidence>
<dbReference type="SUPFAM" id="SSF88697">
    <property type="entry name" value="PUA domain-like"/>
    <property type="match status" value="1"/>
</dbReference>
<evidence type="ECO:0000313" key="3">
    <source>
        <dbReference type="Proteomes" id="UP001212602"/>
    </source>
</evidence>
<dbReference type="PANTHER" id="PTHR46732:SF8">
    <property type="entry name" value="ATP-DEPENDENT PROTEASE LA (LON) DOMAIN PROTEIN"/>
    <property type="match status" value="1"/>
</dbReference>
<dbReference type="PROSITE" id="PS51787">
    <property type="entry name" value="LON_N"/>
    <property type="match status" value="1"/>
</dbReference>
<dbReference type="PANTHER" id="PTHR46732">
    <property type="entry name" value="ATP-DEPENDENT PROTEASE LA (LON) DOMAIN PROTEIN"/>
    <property type="match status" value="1"/>
</dbReference>
<keyword evidence="3" id="KW-1185">Reference proteome</keyword>
<name>A0AAE3SYW1_9BURK</name>
<dbReference type="Gene3D" id="1.10.4060.10">
    <property type="entry name" value="BPP1347 like domain"/>
    <property type="match status" value="1"/>
</dbReference>
<reference evidence="2" key="1">
    <citation type="submission" date="2023-01" db="EMBL/GenBank/DDBJ databases">
        <title>Xenophilus mangrovi sp. nov., isolated from soil of Mangrove nature reserve.</title>
        <authorList>
            <person name="Xu S."/>
            <person name="Liu Z."/>
            <person name="Xu Y."/>
        </authorList>
    </citation>
    <scope>NUCLEOTIDE SEQUENCE</scope>
    <source>
        <strain evidence="2">YW8</strain>
    </source>
</reference>
<sequence>MTAPSPHAALPLFPLGTTLFPQGRLSLRVFELRYLAMIGECHRDGQPFGVVSLTQGSEVRVPGAEAEQFAHIGTLARVSQLDRPQPGLLVIECEGGARFRIHSRNQHKNGLWVAQAEVLAEEAALAIPPDLQHTAQALERLVLALQARRDAQAAGGAPVPRLPVGEPYRFDDGTWVANRWCELLPVQAELRQRLLELDSPLLRLELVSDLLARTGIAQG</sequence>
<dbReference type="InterPro" id="IPR003111">
    <property type="entry name" value="Lon_prtase_N"/>
</dbReference>
<gene>
    <name evidence="2" type="ORF">PGB34_09090</name>
</gene>
<accession>A0AAE3SYW1</accession>
<protein>
    <submittedName>
        <fullName evidence="2">LON peptidase substrate-binding domain-containing protein</fullName>
    </submittedName>
</protein>
<comment type="caution">
    <text evidence="2">The sequence shown here is derived from an EMBL/GenBank/DDBJ whole genome shotgun (WGS) entry which is preliminary data.</text>
</comment>
<dbReference type="Proteomes" id="UP001212602">
    <property type="component" value="Unassembled WGS sequence"/>
</dbReference>
<dbReference type="InterPro" id="IPR015947">
    <property type="entry name" value="PUA-like_sf"/>
</dbReference>
<organism evidence="2 3">
    <name type="scientific">Xenophilus arseniciresistens</name>
    <dbReference type="NCBI Taxonomy" id="1283306"/>
    <lineage>
        <taxon>Bacteria</taxon>
        <taxon>Pseudomonadati</taxon>
        <taxon>Pseudomonadota</taxon>
        <taxon>Betaproteobacteria</taxon>
        <taxon>Burkholderiales</taxon>
        <taxon>Comamonadaceae</taxon>
        <taxon>Xenophilus</taxon>
    </lineage>
</organism>
<dbReference type="InterPro" id="IPR046336">
    <property type="entry name" value="Lon_prtase_N_sf"/>
</dbReference>
<dbReference type="EMBL" id="JAQIPB010000003">
    <property type="protein sequence ID" value="MDA7416522.1"/>
    <property type="molecule type" value="Genomic_DNA"/>
</dbReference>